<dbReference type="SUPFAM" id="SSF141523">
    <property type="entry name" value="L,D-transpeptidase catalytic domain-like"/>
    <property type="match status" value="1"/>
</dbReference>
<evidence type="ECO:0000313" key="12">
    <source>
        <dbReference type="Proteomes" id="UP001185012"/>
    </source>
</evidence>
<comment type="pathway">
    <text evidence="1 9">Cell wall biogenesis; peptidoglycan biosynthesis.</text>
</comment>
<accession>A0ABU1IH01</accession>
<evidence type="ECO:0000256" key="1">
    <source>
        <dbReference type="ARBA" id="ARBA00004752"/>
    </source>
</evidence>
<evidence type="ECO:0000256" key="7">
    <source>
        <dbReference type="ARBA" id="ARBA00022984"/>
    </source>
</evidence>
<dbReference type="InterPro" id="IPR002477">
    <property type="entry name" value="Peptidoglycan-bd-like"/>
</dbReference>
<proteinExistence type="inferred from homology"/>
<keyword evidence="7 9" id="KW-0573">Peptidoglycan synthesis</keyword>
<keyword evidence="4" id="KW-0808">Transferase</keyword>
<dbReference type="InterPro" id="IPR005490">
    <property type="entry name" value="LD_TPept_cat_dom"/>
</dbReference>
<evidence type="ECO:0000256" key="4">
    <source>
        <dbReference type="ARBA" id="ARBA00022679"/>
    </source>
</evidence>
<protein>
    <recommendedName>
        <fullName evidence="10">L,D-TPase catalytic domain-containing protein</fullName>
    </recommendedName>
</protein>
<comment type="caution">
    <text evidence="9">Lacks conserved residue(s) required for the propagation of feature annotation.</text>
</comment>
<keyword evidence="5" id="KW-0378">Hydrolase</keyword>
<evidence type="ECO:0000259" key="10">
    <source>
        <dbReference type="PROSITE" id="PS52029"/>
    </source>
</evidence>
<feature type="domain" description="L,D-TPase catalytic" evidence="10">
    <location>
        <begin position="28"/>
        <end position="137"/>
    </location>
</feature>
<dbReference type="PANTHER" id="PTHR30582">
    <property type="entry name" value="L,D-TRANSPEPTIDASE"/>
    <property type="match status" value="1"/>
</dbReference>
<evidence type="ECO:0000313" key="11">
    <source>
        <dbReference type="EMBL" id="MDR6224053.1"/>
    </source>
</evidence>
<dbReference type="InterPro" id="IPR050979">
    <property type="entry name" value="LD-transpeptidase"/>
</dbReference>
<dbReference type="Pfam" id="PF03734">
    <property type="entry name" value="YkuD"/>
    <property type="match status" value="1"/>
</dbReference>
<dbReference type="PROSITE" id="PS52029">
    <property type="entry name" value="LD_TPASE"/>
    <property type="match status" value="1"/>
</dbReference>
<keyword evidence="12" id="KW-1185">Reference proteome</keyword>
<keyword evidence="8 9" id="KW-0961">Cell wall biogenesis/degradation</keyword>
<comment type="similarity">
    <text evidence="2">Belongs to the YkuD family.</text>
</comment>
<keyword evidence="6 9" id="KW-0133">Cell shape</keyword>
<dbReference type="Proteomes" id="UP001185012">
    <property type="component" value="Unassembled WGS sequence"/>
</dbReference>
<dbReference type="RefSeq" id="WP_309860784.1">
    <property type="nucleotide sequence ID" value="NZ_JAVDQG010000001.1"/>
</dbReference>
<evidence type="ECO:0000256" key="3">
    <source>
        <dbReference type="ARBA" id="ARBA00022676"/>
    </source>
</evidence>
<dbReference type="EMBL" id="JAVDQG010000001">
    <property type="protein sequence ID" value="MDR6224053.1"/>
    <property type="molecule type" value="Genomic_DNA"/>
</dbReference>
<evidence type="ECO:0000256" key="6">
    <source>
        <dbReference type="ARBA" id="ARBA00022960"/>
    </source>
</evidence>
<dbReference type="InterPro" id="IPR036365">
    <property type="entry name" value="PGBD-like_sf"/>
</dbReference>
<dbReference type="Pfam" id="PF01471">
    <property type="entry name" value="PG_binding_1"/>
    <property type="match status" value="1"/>
</dbReference>
<dbReference type="Gene3D" id="2.40.440.10">
    <property type="entry name" value="L,D-transpeptidase catalytic domain-like"/>
    <property type="match status" value="1"/>
</dbReference>
<keyword evidence="3" id="KW-0328">Glycosyltransferase</keyword>
<dbReference type="SUPFAM" id="SSF47090">
    <property type="entry name" value="PGBD-like"/>
    <property type="match status" value="1"/>
</dbReference>
<dbReference type="PANTHER" id="PTHR30582:SF24">
    <property type="entry name" value="L,D-TRANSPEPTIDASE ERFK_SRFK-RELATED"/>
    <property type="match status" value="1"/>
</dbReference>
<organism evidence="11 12">
    <name type="scientific">Desmospora profundinema</name>
    <dbReference type="NCBI Taxonomy" id="1571184"/>
    <lineage>
        <taxon>Bacteria</taxon>
        <taxon>Bacillati</taxon>
        <taxon>Bacillota</taxon>
        <taxon>Bacilli</taxon>
        <taxon>Bacillales</taxon>
        <taxon>Thermoactinomycetaceae</taxon>
        <taxon>Desmospora</taxon>
    </lineage>
</organism>
<evidence type="ECO:0000256" key="5">
    <source>
        <dbReference type="ARBA" id="ARBA00022801"/>
    </source>
</evidence>
<comment type="caution">
    <text evidence="11">The sequence shown here is derived from an EMBL/GenBank/DDBJ whole genome shotgun (WGS) entry which is preliminary data.</text>
</comment>
<reference evidence="11 12" key="1">
    <citation type="submission" date="2023-07" db="EMBL/GenBank/DDBJ databases">
        <title>Genomic Encyclopedia of Type Strains, Phase IV (KMG-IV): sequencing the most valuable type-strain genomes for metagenomic binning, comparative biology and taxonomic classification.</title>
        <authorList>
            <person name="Goeker M."/>
        </authorList>
    </citation>
    <scope>NUCLEOTIDE SEQUENCE [LARGE SCALE GENOMIC DNA]</scope>
    <source>
        <strain evidence="11 12">DSM 45903</strain>
    </source>
</reference>
<dbReference type="InterPro" id="IPR038063">
    <property type="entry name" value="Transpep_catalytic_dom"/>
</dbReference>
<evidence type="ECO:0000256" key="9">
    <source>
        <dbReference type="PROSITE-ProRule" id="PRU01373"/>
    </source>
</evidence>
<evidence type="ECO:0000256" key="2">
    <source>
        <dbReference type="ARBA" id="ARBA00005992"/>
    </source>
</evidence>
<dbReference type="Gene3D" id="1.10.101.10">
    <property type="entry name" value="PGBD-like superfamily/PGBD"/>
    <property type="match status" value="1"/>
</dbReference>
<sequence length="216" mass="24809">MKSWVFLCIIITALFQPFHIQGIQAPPPRIQIDLWEHRLYVIQGSEVIVSYPVAVGKDQCPTPIGEWKVVHMSSDWGGGFGPRWMGLNVPWGQYGIHGTNRPYSIGRNASHGYVRMKNSDVKDLYRMISIGTPVKIVGPIMGRDEYRPKRLVRGDRGSLVLLIQNRLHAAKYYQGTQDGIYGFDLEQAIKRYQKDHQLERTGQIRMEEYIRLGLIE</sequence>
<gene>
    <name evidence="11" type="ORF">JOE21_000041</name>
</gene>
<dbReference type="CDD" id="cd16913">
    <property type="entry name" value="YkuD_like"/>
    <property type="match status" value="1"/>
</dbReference>
<dbReference type="InterPro" id="IPR036366">
    <property type="entry name" value="PGBDSf"/>
</dbReference>
<evidence type="ECO:0000256" key="8">
    <source>
        <dbReference type="ARBA" id="ARBA00023316"/>
    </source>
</evidence>
<name>A0ABU1IH01_9BACL</name>